<evidence type="ECO:0000256" key="1">
    <source>
        <dbReference type="PIRSR" id="PIRSR016521-1"/>
    </source>
</evidence>
<reference evidence="3 4" key="1">
    <citation type="submission" date="2016-10" db="EMBL/GenBank/DDBJ databases">
        <authorList>
            <person name="de Groot N.N."/>
        </authorList>
    </citation>
    <scope>NUCLEOTIDE SEQUENCE [LARGE SCALE GENOMIC DNA]</scope>
    <source>
        <strain evidence="3 4">DSM 19886</strain>
    </source>
</reference>
<dbReference type="InterPro" id="IPR014940">
    <property type="entry name" value="BAAT_C"/>
</dbReference>
<organism evidence="3 4">
    <name type="scientific">Kriegella aquimaris</name>
    <dbReference type="NCBI Taxonomy" id="192904"/>
    <lineage>
        <taxon>Bacteria</taxon>
        <taxon>Pseudomonadati</taxon>
        <taxon>Bacteroidota</taxon>
        <taxon>Flavobacteriia</taxon>
        <taxon>Flavobacteriales</taxon>
        <taxon>Flavobacteriaceae</taxon>
        <taxon>Kriegella</taxon>
    </lineage>
</organism>
<feature type="active site" description="Charge relay system" evidence="1">
    <location>
        <position position="125"/>
    </location>
</feature>
<feature type="active site" description="Charge relay system" evidence="1">
    <location>
        <position position="232"/>
    </location>
</feature>
<dbReference type="PIRSF" id="PIRSF016521">
    <property type="entry name" value="Acyl-CoA_hydro"/>
    <property type="match status" value="1"/>
</dbReference>
<accession>A0A1G9JD53</accession>
<dbReference type="EMBL" id="FNGV01000001">
    <property type="protein sequence ID" value="SDL35232.1"/>
    <property type="molecule type" value="Genomic_DNA"/>
</dbReference>
<dbReference type="GO" id="GO:0006637">
    <property type="term" value="P:acyl-CoA metabolic process"/>
    <property type="evidence" value="ECO:0007669"/>
    <property type="project" value="InterPro"/>
</dbReference>
<dbReference type="PANTHER" id="PTHR10824:SF4">
    <property type="entry name" value="ACYL-COENZYME A THIOESTERASE 1-LIKE"/>
    <property type="match status" value="1"/>
</dbReference>
<dbReference type="InterPro" id="IPR016662">
    <property type="entry name" value="Acyl-CoA_thioEstase_long-chain"/>
</dbReference>
<sequence length="320" mass="35688">MKKYVISIGVITLLFVGYLIADNILFDGIKPRTLHENGFHANYFVKGATKNKATVILIGGGPWGDYWAQQFAHKQYVGLSLPYTGKEGLPELPEEIDLEYFENAINWLRKQPEVDPDKVIVMGASRNAELALVIASTFPKLVSGAIAYAPSSVSWSNTVLPYNSNDVKASWKYKGTDVPYIPMNKISGNNSNKIETTAYWKNGLTNTDQVKQAAIKVEKINGPILLFSGNDDKVWPSSLMADMIAERLKENNFQHSFQNIKYENSGHLISSNPEENSGFRTGKMNIGGKDYEYEFGGTIDGDKKAKHDAKIRVMEFMGEL</sequence>
<feature type="active site" description="Charge relay system" evidence="1">
    <location>
        <position position="267"/>
    </location>
</feature>
<name>A0A1G9JD53_9FLAO</name>
<dbReference type="Gene3D" id="3.40.50.1820">
    <property type="entry name" value="alpha/beta hydrolase"/>
    <property type="match status" value="1"/>
</dbReference>
<feature type="domain" description="BAAT/Acyl-CoA thioester hydrolase C-terminal" evidence="2">
    <location>
        <begin position="96"/>
        <end position="316"/>
    </location>
</feature>
<dbReference type="RefSeq" id="WP_089884909.1">
    <property type="nucleotide sequence ID" value="NZ_FNGV01000001.1"/>
</dbReference>
<dbReference type="InterPro" id="IPR029058">
    <property type="entry name" value="AB_hydrolase_fold"/>
</dbReference>
<dbReference type="Proteomes" id="UP000199440">
    <property type="component" value="Unassembled WGS sequence"/>
</dbReference>
<proteinExistence type="predicted"/>
<gene>
    <name evidence="3" type="ORF">SAMN04488514_101501</name>
</gene>
<dbReference type="GO" id="GO:0006631">
    <property type="term" value="P:fatty acid metabolic process"/>
    <property type="evidence" value="ECO:0007669"/>
    <property type="project" value="TreeGrafter"/>
</dbReference>
<protein>
    <submittedName>
        <fullName evidence="3">BAAT / Acyl-CoA thioester hydrolase C terminal</fullName>
    </submittedName>
</protein>
<evidence type="ECO:0000313" key="4">
    <source>
        <dbReference type="Proteomes" id="UP000199440"/>
    </source>
</evidence>
<evidence type="ECO:0000313" key="3">
    <source>
        <dbReference type="EMBL" id="SDL35232.1"/>
    </source>
</evidence>
<dbReference type="OrthoDB" id="8922993at2"/>
<dbReference type="GO" id="GO:0047617">
    <property type="term" value="F:fatty acyl-CoA hydrolase activity"/>
    <property type="evidence" value="ECO:0007669"/>
    <property type="project" value="TreeGrafter"/>
</dbReference>
<dbReference type="PANTHER" id="PTHR10824">
    <property type="entry name" value="ACYL-COENZYME A THIOESTERASE-RELATED"/>
    <property type="match status" value="1"/>
</dbReference>
<dbReference type="AlphaFoldDB" id="A0A1G9JD53"/>
<evidence type="ECO:0000259" key="2">
    <source>
        <dbReference type="Pfam" id="PF08840"/>
    </source>
</evidence>
<dbReference type="Pfam" id="PF08840">
    <property type="entry name" value="BAAT_C"/>
    <property type="match status" value="1"/>
</dbReference>
<keyword evidence="3" id="KW-0378">Hydrolase</keyword>
<dbReference type="STRING" id="192904.SAMN04488514_101501"/>
<dbReference type="SUPFAM" id="SSF53474">
    <property type="entry name" value="alpha/beta-Hydrolases"/>
    <property type="match status" value="1"/>
</dbReference>
<keyword evidence="4" id="KW-1185">Reference proteome</keyword>